<sequence length="304" mass="33451">MPGLFVMPSCHDACKGGYIKRPYVRANLLNREHRKSIAVDVGHCCHPITSVLTGQNCVLEMFLSSTIRSVVHQTARHVRNLHQSTVRAGAGGIFVHRDTPENNPDTPFEFTADNLKRIDAIISMYPEGHKQAATIPVLDLAQRQHGWLPISAMNKVAEVLEVPPMRVYEVATFYTMFLRQPVGKYHIQICTTTPCMLCNSNSILEAIQNKLGIKVGGMTADKMFSLIEVECLGACVNAPMVQINDNYYEDLTPKDMDKIIDELKAGKIPPPGPRNGRFSCEPAGGLTSLTEPPPGPGFGVRADL</sequence>
<reference evidence="17" key="3">
    <citation type="submission" date="2025-08" db="UniProtKB">
        <authorList>
            <consortium name="Ensembl"/>
        </authorList>
    </citation>
    <scope>IDENTIFICATION</scope>
</reference>
<evidence type="ECO:0000256" key="4">
    <source>
        <dbReference type="ARBA" id="ARBA00022714"/>
    </source>
</evidence>
<evidence type="ECO:0000256" key="11">
    <source>
        <dbReference type="ARBA" id="ARBA00025820"/>
    </source>
</evidence>
<protein>
    <recommendedName>
        <fullName evidence="3">NADH dehydrogenase [ubiquinone] flavoprotein 2, mitochondrial</fullName>
        <ecNumber evidence="2">7.1.1.2</ecNumber>
    </recommendedName>
    <alternativeName>
        <fullName evidence="12">NADH-ubiquinone oxidoreductase 24 kDa subunit</fullName>
    </alternativeName>
</protein>
<dbReference type="GO" id="GO:0006120">
    <property type="term" value="P:mitochondrial electron transport, NADH to ubiquinone"/>
    <property type="evidence" value="ECO:0007669"/>
    <property type="project" value="UniProtKB-ARBA"/>
</dbReference>
<keyword evidence="5" id="KW-0479">Metal-binding</keyword>
<dbReference type="EC" id="7.1.1.2" evidence="2"/>
<dbReference type="OrthoDB" id="10254187at2759"/>
<dbReference type="Pfam" id="PF01257">
    <property type="entry name" value="2Fe-2S_thioredx"/>
    <property type="match status" value="1"/>
</dbReference>
<evidence type="ECO:0000313" key="17">
    <source>
        <dbReference type="Ensembl" id="ENSELUP00000067188.2"/>
    </source>
</evidence>
<dbReference type="Gene3D" id="3.40.30.10">
    <property type="entry name" value="Glutaredoxin"/>
    <property type="match status" value="1"/>
</dbReference>
<dbReference type="RefSeq" id="XP_019896411.2">
    <property type="nucleotide sequence ID" value="XM_020040852.2"/>
</dbReference>
<dbReference type="GeneID" id="105025324"/>
<evidence type="ECO:0000256" key="2">
    <source>
        <dbReference type="ARBA" id="ARBA00012944"/>
    </source>
</evidence>
<keyword evidence="7" id="KW-0408">Iron</keyword>
<dbReference type="AlphaFoldDB" id="A0A6Q2YNL7"/>
<dbReference type="GO" id="GO:0003954">
    <property type="term" value="F:NADH dehydrogenase activity"/>
    <property type="evidence" value="ECO:0007669"/>
    <property type="project" value="TreeGrafter"/>
</dbReference>
<dbReference type="InterPro" id="IPR002023">
    <property type="entry name" value="NuoE-like"/>
</dbReference>
<evidence type="ECO:0000256" key="6">
    <source>
        <dbReference type="ARBA" id="ARBA00022967"/>
    </source>
</evidence>
<reference evidence="18" key="1">
    <citation type="journal article" date="2014" name="PLoS ONE">
        <title>The genome and linkage map of the northern pike (Esox lucius): conserved synteny revealed between the salmonid sister group and the Neoteleostei.</title>
        <authorList>
            <person name="Rondeau E.B."/>
            <person name="Minkley D.R."/>
            <person name="Leong J.S."/>
            <person name="Messmer A.M."/>
            <person name="Jantzen J.R."/>
            <person name="von Schalburg K.R."/>
            <person name="Lemon C."/>
            <person name="Bird N.H."/>
            <person name="Koop B.F."/>
        </authorList>
    </citation>
    <scope>NUCLEOTIDE SEQUENCE</scope>
</reference>
<evidence type="ECO:0000313" key="18">
    <source>
        <dbReference type="Proteomes" id="UP000265140"/>
    </source>
</evidence>
<dbReference type="FunFam" id="1.10.10.1590:FF:000001">
    <property type="entry name" value="NADH-quinone oxidoreductase subunit E"/>
    <property type="match status" value="1"/>
</dbReference>
<accession>A0A6Q2YNL7</accession>
<name>A0A6Q2YNL7_ESOLU</name>
<dbReference type="FunFam" id="3.40.30.10:FF:000022">
    <property type="entry name" value="NADH dehydrogenase flavoprotein 2, mitochondrial"/>
    <property type="match status" value="1"/>
</dbReference>
<evidence type="ECO:0000256" key="12">
    <source>
        <dbReference type="ARBA" id="ARBA00030583"/>
    </source>
</evidence>
<dbReference type="InParanoid" id="A0A6Q2YNL7"/>
<dbReference type="Proteomes" id="UP000265140">
    <property type="component" value="Chromosome 3"/>
</dbReference>
<dbReference type="PANTHER" id="PTHR10371:SF3">
    <property type="entry name" value="NADH DEHYDROGENASE [UBIQUINONE] FLAVOPROTEIN 2, MITOCHONDRIAL"/>
    <property type="match status" value="1"/>
</dbReference>
<comment type="catalytic activity">
    <reaction evidence="15">
        <text>a ubiquinone + NADH + 5 H(+)(in) = a ubiquinol + NAD(+) + 4 H(+)(out)</text>
        <dbReference type="Rhea" id="RHEA:29091"/>
        <dbReference type="Rhea" id="RHEA-COMP:9565"/>
        <dbReference type="Rhea" id="RHEA-COMP:9566"/>
        <dbReference type="ChEBI" id="CHEBI:15378"/>
        <dbReference type="ChEBI" id="CHEBI:16389"/>
        <dbReference type="ChEBI" id="CHEBI:17976"/>
        <dbReference type="ChEBI" id="CHEBI:57540"/>
        <dbReference type="ChEBI" id="CHEBI:57945"/>
        <dbReference type="EC" id="7.1.1.2"/>
    </reaction>
    <physiologicalReaction direction="left-to-right" evidence="15">
        <dbReference type="Rhea" id="RHEA:29092"/>
    </physiologicalReaction>
</comment>
<feature type="region of interest" description="Disordered" evidence="16">
    <location>
        <begin position="266"/>
        <end position="304"/>
    </location>
</feature>
<evidence type="ECO:0000256" key="1">
    <source>
        <dbReference type="ARBA" id="ARBA00010643"/>
    </source>
</evidence>
<dbReference type="GO" id="GO:0051537">
    <property type="term" value="F:2 iron, 2 sulfur cluster binding"/>
    <property type="evidence" value="ECO:0007669"/>
    <property type="project" value="UniProtKB-KW"/>
</dbReference>
<dbReference type="OMA" id="IMSIYPE"/>
<organism evidence="17 18">
    <name type="scientific">Esox lucius</name>
    <name type="common">Northern pike</name>
    <dbReference type="NCBI Taxonomy" id="8010"/>
    <lineage>
        <taxon>Eukaryota</taxon>
        <taxon>Metazoa</taxon>
        <taxon>Chordata</taxon>
        <taxon>Craniata</taxon>
        <taxon>Vertebrata</taxon>
        <taxon>Euteleostomi</taxon>
        <taxon>Actinopterygii</taxon>
        <taxon>Neopterygii</taxon>
        <taxon>Teleostei</taxon>
        <taxon>Protacanthopterygii</taxon>
        <taxon>Esociformes</taxon>
        <taxon>Esocidae</taxon>
        <taxon>Esox</taxon>
    </lineage>
</organism>
<reference evidence="17" key="4">
    <citation type="submission" date="2025-09" db="UniProtKB">
        <authorList>
            <consortium name="Ensembl"/>
        </authorList>
    </citation>
    <scope>IDENTIFICATION</scope>
</reference>
<evidence type="ECO:0000256" key="5">
    <source>
        <dbReference type="ARBA" id="ARBA00022723"/>
    </source>
</evidence>
<dbReference type="Gene3D" id="1.10.10.1590">
    <property type="entry name" value="NADH-quinone oxidoreductase subunit E"/>
    <property type="match status" value="1"/>
</dbReference>
<keyword evidence="8" id="KW-0411">Iron-sulfur</keyword>
<dbReference type="GO" id="GO:0008137">
    <property type="term" value="F:NADH dehydrogenase (ubiquinone) activity"/>
    <property type="evidence" value="ECO:0007669"/>
    <property type="project" value="UniProtKB-EC"/>
</dbReference>
<evidence type="ECO:0000256" key="14">
    <source>
        <dbReference type="ARBA" id="ARBA00045293"/>
    </source>
</evidence>
<dbReference type="Ensembl" id="ENSELUT00000045160.2">
    <property type="protein sequence ID" value="ENSELUP00000067188.2"/>
    <property type="gene ID" value="ENSELUG00000030101.2"/>
</dbReference>
<evidence type="ECO:0000256" key="16">
    <source>
        <dbReference type="SAM" id="MobiDB-lite"/>
    </source>
</evidence>
<evidence type="ECO:0000256" key="7">
    <source>
        <dbReference type="ARBA" id="ARBA00023004"/>
    </source>
</evidence>
<proteinExistence type="inferred from homology"/>
<evidence type="ECO:0000256" key="10">
    <source>
        <dbReference type="ARBA" id="ARBA00023075"/>
    </source>
</evidence>
<dbReference type="GO" id="GO:0005743">
    <property type="term" value="C:mitochondrial inner membrane"/>
    <property type="evidence" value="ECO:0007669"/>
    <property type="project" value="UniProtKB-ARBA"/>
</dbReference>
<dbReference type="InterPro" id="IPR036249">
    <property type="entry name" value="Thioredoxin-like_sf"/>
</dbReference>
<dbReference type="NCBIfam" id="NF005725">
    <property type="entry name" value="PRK07539.1-5"/>
    <property type="match status" value="1"/>
</dbReference>
<dbReference type="CDD" id="cd03064">
    <property type="entry name" value="TRX_Fd_NuoE"/>
    <property type="match status" value="1"/>
</dbReference>
<evidence type="ECO:0000256" key="9">
    <source>
        <dbReference type="ARBA" id="ARBA00023027"/>
    </source>
</evidence>
<dbReference type="PANTHER" id="PTHR10371">
    <property type="entry name" value="NADH DEHYDROGENASE UBIQUINONE FLAVOPROTEIN 2, MITOCHONDRIAL"/>
    <property type="match status" value="1"/>
</dbReference>
<evidence type="ECO:0000256" key="13">
    <source>
        <dbReference type="ARBA" id="ARBA00034078"/>
    </source>
</evidence>
<dbReference type="SUPFAM" id="SSF52833">
    <property type="entry name" value="Thioredoxin-like"/>
    <property type="match status" value="1"/>
</dbReference>
<evidence type="ECO:0000256" key="15">
    <source>
        <dbReference type="ARBA" id="ARBA00048769"/>
    </source>
</evidence>
<comment type="cofactor">
    <cofactor evidence="13">
        <name>[2Fe-2S] cluster</name>
        <dbReference type="ChEBI" id="CHEBI:190135"/>
    </cofactor>
</comment>
<keyword evidence="10" id="KW-0830">Ubiquinone</keyword>
<dbReference type="InterPro" id="IPR042128">
    <property type="entry name" value="NuoE_dom"/>
</dbReference>
<evidence type="ECO:0000256" key="3">
    <source>
        <dbReference type="ARBA" id="ARBA00021380"/>
    </source>
</evidence>
<dbReference type="FunCoup" id="A0A6Q2YNL7">
    <property type="interactions" value="1533"/>
</dbReference>
<dbReference type="PROSITE" id="PS01099">
    <property type="entry name" value="COMPLEX1_24K"/>
    <property type="match status" value="1"/>
</dbReference>
<reference evidence="17" key="2">
    <citation type="submission" date="2020-02" db="EMBL/GenBank/DDBJ databases">
        <title>Esox lucius (northern pike) genome, fEsoLuc1, primary haplotype.</title>
        <authorList>
            <person name="Myers G."/>
            <person name="Karagic N."/>
            <person name="Meyer A."/>
            <person name="Pippel M."/>
            <person name="Reichard M."/>
            <person name="Winkler S."/>
            <person name="Tracey A."/>
            <person name="Sims Y."/>
            <person name="Howe K."/>
            <person name="Rhie A."/>
            <person name="Formenti G."/>
            <person name="Durbin R."/>
            <person name="Fedrigo O."/>
            <person name="Jarvis E.D."/>
        </authorList>
    </citation>
    <scope>NUCLEOTIDE SEQUENCE [LARGE SCALE GENOMIC DNA]</scope>
</reference>
<evidence type="ECO:0000256" key="8">
    <source>
        <dbReference type="ARBA" id="ARBA00023014"/>
    </source>
</evidence>
<dbReference type="GeneTree" id="ENSGT00390000017580"/>
<dbReference type="InterPro" id="IPR041921">
    <property type="entry name" value="NuoE_N"/>
</dbReference>
<comment type="similarity">
    <text evidence="1">Belongs to the complex I 24 kDa subunit family.</text>
</comment>
<dbReference type="Bgee" id="ENSELUG00000030101">
    <property type="expression patterns" value="Expressed in muscle tissue and 14 other cell types or tissues"/>
</dbReference>
<keyword evidence="9" id="KW-0520">NAD</keyword>
<keyword evidence="4" id="KW-0001">2Fe-2S</keyword>
<keyword evidence="18" id="KW-1185">Reference proteome</keyword>
<dbReference type="GO" id="GO:0046872">
    <property type="term" value="F:metal ion binding"/>
    <property type="evidence" value="ECO:0007669"/>
    <property type="project" value="UniProtKB-KW"/>
</dbReference>
<dbReference type="NCBIfam" id="NF005722">
    <property type="entry name" value="PRK07539.1-2"/>
    <property type="match status" value="1"/>
</dbReference>
<comment type="function">
    <text evidence="14">Core subunit of the mitochondrial membrane respiratory chain NADH dehydrogenase (Complex I) which catalyzes electron transfer from NADH through the respiratory chain, using ubiquinone as an electron acceptor. Parts of the peripheral arm of the enzyme, where the electrons from NADH are accepted by flavin mononucleotide (FMN) and then passed along a chain of iron-sulfur clusters by electron tunnelling to the final acceptor ubiquinone. Contains one iron-sulfur cluster.</text>
</comment>
<dbReference type="NCBIfam" id="TIGR01958">
    <property type="entry name" value="nuoE_fam"/>
    <property type="match status" value="1"/>
</dbReference>
<keyword evidence="6" id="KW-1278">Translocase</keyword>
<comment type="subunit">
    <text evidence="11">Core subunit of respiratory chain NADH dehydrogenase (Complex I) which is composed of 45 different subunits. This is a component of the flavoprotein-sulfur (FP) fragment of the enzyme.</text>
</comment>
<dbReference type="GO" id="GO:0045271">
    <property type="term" value="C:respiratory chain complex I"/>
    <property type="evidence" value="ECO:0007669"/>
    <property type="project" value="UniProtKB-ARBA"/>
</dbReference>
<gene>
    <name evidence="17" type="primary">NDUFV2</name>
</gene>